<accession>A0AAW1CRM1</accession>
<dbReference type="SUPFAM" id="SSF75011">
    <property type="entry name" value="3-carboxy-cis,cis-mucoante lactonizing enzyme"/>
    <property type="match status" value="1"/>
</dbReference>
<name>A0AAW1CRM1_9HEMI</name>
<protein>
    <recommendedName>
        <fullName evidence="5">Methanethiol oxidase</fullName>
    </recommendedName>
</protein>
<sequence length="473" mass="53181">MVYGSGGPGYKSPLEAFKNGPRERILYVICIQPNGKLSGKPDYLATVNVDPSSDQYCKVIHRTKALYANDEWHHFGWNACSSCYKNSTKKRDKLVIPSLVSSRIYILDTTDQEKPVVHKVIQPEEVLKHNVSTGHTTHCLGTGEVMISTLGDANDEPKGDFLMIDGDKWSIIGLWTKGTKAKFGYDFWYQPYHDVMISSEWSSPKAFKKGFQYSDIIDKELTGRCLNVYRWSTRQLVQTIDLGDEGITPLEVKFLHNPTESQGYVGCAFSSNVFRFFKKEDGSWSAEKVIDIPNKKVEGWMLPEMPGLITALIISLDDKYLYINNWLQGDVRQYDITDRLNPKLTGQVFLGGLLVKGGPVKILGEQPEQYPVRIIKGTRIYGGPQMMQLSLDGKRLYVTTSLFSVWDNQVYPEMAANGSALMKVDVDTEKGGLKVDENFLVDFGKEPEGAVLAHECRYPGGDSTSDIWLNDCC</sequence>
<organism evidence="3 4">
    <name type="scientific">Rhynocoris fuscipes</name>
    <dbReference type="NCBI Taxonomy" id="488301"/>
    <lineage>
        <taxon>Eukaryota</taxon>
        <taxon>Metazoa</taxon>
        <taxon>Ecdysozoa</taxon>
        <taxon>Arthropoda</taxon>
        <taxon>Hexapoda</taxon>
        <taxon>Insecta</taxon>
        <taxon>Pterygota</taxon>
        <taxon>Neoptera</taxon>
        <taxon>Paraneoptera</taxon>
        <taxon>Hemiptera</taxon>
        <taxon>Heteroptera</taxon>
        <taxon>Panheteroptera</taxon>
        <taxon>Cimicomorpha</taxon>
        <taxon>Reduviidae</taxon>
        <taxon>Harpactorinae</taxon>
        <taxon>Harpactorini</taxon>
        <taxon>Rhynocoris</taxon>
    </lineage>
</organism>
<dbReference type="PANTHER" id="PTHR23300">
    <property type="entry name" value="METHANETHIOL OXIDASE"/>
    <property type="match status" value="1"/>
</dbReference>
<dbReference type="Pfam" id="PF05694">
    <property type="entry name" value="SBP56"/>
    <property type="match status" value="1"/>
</dbReference>
<dbReference type="PANTHER" id="PTHR23300:SF0">
    <property type="entry name" value="METHANETHIOL OXIDASE"/>
    <property type="match status" value="1"/>
</dbReference>
<evidence type="ECO:0000256" key="1">
    <source>
        <dbReference type="ARBA" id="ARBA00005606"/>
    </source>
</evidence>
<reference evidence="3 4" key="1">
    <citation type="submission" date="2022-12" db="EMBL/GenBank/DDBJ databases">
        <title>Chromosome-level genome assembly of true bugs.</title>
        <authorList>
            <person name="Ma L."/>
            <person name="Li H."/>
        </authorList>
    </citation>
    <scope>NUCLEOTIDE SEQUENCE [LARGE SCALE GENOMIC DNA]</scope>
    <source>
        <strain evidence="3">Lab_2022b</strain>
    </source>
</reference>
<keyword evidence="4" id="KW-1185">Reference proteome</keyword>
<keyword evidence="2" id="KW-0711">Selenium</keyword>
<evidence type="ECO:0000256" key="2">
    <source>
        <dbReference type="ARBA" id="ARBA00023266"/>
    </source>
</evidence>
<dbReference type="EMBL" id="JAPXFL010000010">
    <property type="protein sequence ID" value="KAK9501062.1"/>
    <property type="molecule type" value="Genomic_DNA"/>
</dbReference>
<gene>
    <name evidence="3" type="ORF">O3M35_002176</name>
</gene>
<dbReference type="Proteomes" id="UP001461498">
    <property type="component" value="Unassembled WGS sequence"/>
</dbReference>
<comment type="similarity">
    <text evidence="1">Belongs to the selenium-binding protein family.</text>
</comment>
<evidence type="ECO:0008006" key="5">
    <source>
        <dbReference type="Google" id="ProtNLM"/>
    </source>
</evidence>
<proteinExistence type="inferred from homology"/>
<dbReference type="GO" id="GO:0008430">
    <property type="term" value="F:selenium binding"/>
    <property type="evidence" value="ECO:0007669"/>
    <property type="project" value="InterPro"/>
</dbReference>
<dbReference type="InterPro" id="IPR008826">
    <property type="entry name" value="Se-bd"/>
</dbReference>
<evidence type="ECO:0000313" key="4">
    <source>
        <dbReference type="Proteomes" id="UP001461498"/>
    </source>
</evidence>
<comment type="caution">
    <text evidence="3">The sequence shown here is derived from an EMBL/GenBank/DDBJ whole genome shotgun (WGS) entry which is preliminary data.</text>
</comment>
<dbReference type="AlphaFoldDB" id="A0AAW1CRM1"/>
<evidence type="ECO:0000313" key="3">
    <source>
        <dbReference type="EMBL" id="KAK9501062.1"/>
    </source>
</evidence>